<protein>
    <recommendedName>
        <fullName evidence="4">Heavy-metal resistance</fullName>
    </recommendedName>
</protein>
<evidence type="ECO:0000313" key="2">
    <source>
        <dbReference type="EMBL" id="SKC22955.1"/>
    </source>
</evidence>
<evidence type="ECO:0000313" key="3">
    <source>
        <dbReference type="Proteomes" id="UP000191055"/>
    </source>
</evidence>
<keyword evidence="1" id="KW-0732">Signal</keyword>
<dbReference type="EMBL" id="FUYV01000016">
    <property type="protein sequence ID" value="SKC22955.1"/>
    <property type="molecule type" value="Genomic_DNA"/>
</dbReference>
<dbReference type="STRING" id="889453.SAMN03080601_02621"/>
<dbReference type="AlphaFoldDB" id="A0A1T5HQH5"/>
<dbReference type="RefSeq" id="WP_079558323.1">
    <property type="nucleotide sequence ID" value="NZ_CP021904.1"/>
</dbReference>
<organism evidence="2 3">
    <name type="scientific">Alkalitalea saponilacus</name>
    <dbReference type="NCBI Taxonomy" id="889453"/>
    <lineage>
        <taxon>Bacteria</taxon>
        <taxon>Pseudomonadati</taxon>
        <taxon>Bacteroidota</taxon>
        <taxon>Bacteroidia</taxon>
        <taxon>Marinilabiliales</taxon>
        <taxon>Marinilabiliaceae</taxon>
        <taxon>Alkalitalea</taxon>
    </lineage>
</organism>
<dbReference type="KEGG" id="asx:CDL62_04400"/>
<feature type="chain" id="PRO_5012052497" description="Heavy-metal resistance" evidence="1">
    <location>
        <begin position="20"/>
        <end position="183"/>
    </location>
</feature>
<evidence type="ECO:0000256" key="1">
    <source>
        <dbReference type="SAM" id="SignalP"/>
    </source>
</evidence>
<sequence length="183" mass="21659">MNRVLAIIFLGMLFFSAYSQEKCSKAEQIQRFKDQKTSFISERIGLNDAASNRFWPVYNNYSHKKDSLIATRSMARRNLETNMANMTNAEKEALVDLQIRLRWQEAELDRHYHEKFKRILTVDQLIKLYQAEHEFRMRLIRQIRELNAKFMNEPGSDSEISCEGVFYKPLTTVWMAFSTDKVS</sequence>
<proteinExistence type="predicted"/>
<keyword evidence="3" id="KW-1185">Reference proteome</keyword>
<gene>
    <name evidence="2" type="ORF">SAMN03080601_02621</name>
</gene>
<accession>A0A1T5HQH5</accession>
<dbReference type="Proteomes" id="UP000191055">
    <property type="component" value="Unassembled WGS sequence"/>
</dbReference>
<reference evidence="2 3" key="1">
    <citation type="submission" date="2017-02" db="EMBL/GenBank/DDBJ databases">
        <authorList>
            <person name="Peterson S.W."/>
        </authorList>
    </citation>
    <scope>NUCLEOTIDE SEQUENCE [LARGE SCALE GENOMIC DNA]</scope>
    <source>
        <strain evidence="2 3">DSM 24412</strain>
    </source>
</reference>
<name>A0A1T5HQH5_9BACT</name>
<feature type="signal peptide" evidence="1">
    <location>
        <begin position="1"/>
        <end position="19"/>
    </location>
</feature>
<evidence type="ECO:0008006" key="4">
    <source>
        <dbReference type="Google" id="ProtNLM"/>
    </source>
</evidence>
<dbReference type="OrthoDB" id="675330at2"/>